<dbReference type="EMBL" id="JABEMA010000060">
    <property type="protein sequence ID" value="NNH22686.1"/>
    <property type="molecule type" value="Genomic_DNA"/>
</dbReference>
<keyword evidence="5" id="KW-1185">Reference proteome</keyword>
<keyword evidence="2" id="KW-0732">Signal</keyword>
<feature type="signal peptide" evidence="2">
    <location>
        <begin position="1"/>
        <end position="17"/>
    </location>
</feature>
<feature type="chain" id="PRO_5038712645" description="DUF6318 domain-containing protein" evidence="2">
    <location>
        <begin position="18"/>
        <end position="199"/>
    </location>
</feature>
<dbReference type="Pfam" id="PF19843">
    <property type="entry name" value="DUF6318"/>
    <property type="match status" value="1"/>
</dbReference>
<dbReference type="Proteomes" id="UP000555552">
    <property type="component" value="Unassembled WGS sequence"/>
</dbReference>
<proteinExistence type="predicted"/>
<feature type="region of interest" description="Disordered" evidence="1">
    <location>
        <begin position="20"/>
        <end position="72"/>
    </location>
</feature>
<gene>
    <name evidence="4" type="ORF">HLB09_06165</name>
</gene>
<sequence length="199" mass="20385">MRLLVPAAAAAALLALAGCSDPEPGSPLPTGAPAETSTTAPLPAPTATATPSNDAPTAERGPAPTLPPEATTDDAAGAEAFVRYWFDTLEQAYTTLDTSTLASHSTPDCEVCNAYIDEVDQLRALDRTVEGSQFVLTEVVAPAPDGTGATLVSTTLTVRPGRVLGSDGEVLETVEGETTSLGAVLVREEDTWLMFGLGA</sequence>
<evidence type="ECO:0000256" key="2">
    <source>
        <dbReference type="SAM" id="SignalP"/>
    </source>
</evidence>
<comment type="caution">
    <text evidence="4">The sequence shown here is derived from an EMBL/GenBank/DDBJ whole genome shotgun (WGS) entry which is preliminary data.</text>
</comment>
<reference evidence="4 5" key="1">
    <citation type="submission" date="2020-05" db="EMBL/GenBank/DDBJ databases">
        <title>MicrobeNet Type strains.</title>
        <authorList>
            <person name="Nicholson A.C."/>
        </authorList>
    </citation>
    <scope>NUCLEOTIDE SEQUENCE [LARGE SCALE GENOMIC DNA]</scope>
    <source>
        <strain evidence="4 5">JCM 14547</strain>
    </source>
</reference>
<dbReference type="AlphaFoldDB" id="A0A849BT25"/>
<dbReference type="PROSITE" id="PS51257">
    <property type="entry name" value="PROKAR_LIPOPROTEIN"/>
    <property type="match status" value="1"/>
</dbReference>
<dbReference type="InterPro" id="IPR046281">
    <property type="entry name" value="DUF6318"/>
</dbReference>
<evidence type="ECO:0000313" key="4">
    <source>
        <dbReference type="EMBL" id="NNH22686.1"/>
    </source>
</evidence>
<dbReference type="RefSeq" id="WP_171202521.1">
    <property type="nucleotide sequence ID" value="NZ_BAAANP010000004.1"/>
</dbReference>
<feature type="compositionally biased region" description="Low complexity" evidence="1">
    <location>
        <begin position="32"/>
        <end position="58"/>
    </location>
</feature>
<feature type="domain" description="DUF6318" evidence="3">
    <location>
        <begin position="57"/>
        <end position="175"/>
    </location>
</feature>
<evidence type="ECO:0000259" key="3">
    <source>
        <dbReference type="Pfam" id="PF19843"/>
    </source>
</evidence>
<name>A0A849BT25_9ACTN</name>
<organism evidence="4 5">
    <name type="scientific">Pseudokineococcus marinus</name>
    <dbReference type="NCBI Taxonomy" id="351215"/>
    <lineage>
        <taxon>Bacteria</taxon>
        <taxon>Bacillati</taxon>
        <taxon>Actinomycetota</taxon>
        <taxon>Actinomycetes</taxon>
        <taxon>Kineosporiales</taxon>
        <taxon>Kineosporiaceae</taxon>
        <taxon>Pseudokineococcus</taxon>
    </lineage>
</organism>
<evidence type="ECO:0000256" key="1">
    <source>
        <dbReference type="SAM" id="MobiDB-lite"/>
    </source>
</evidence>
<evidence type="ECO:0000313" key="5">
    <source>
        <dbReference type="Proteomes" id="UP000555552"/>
    </source>
</evidence>
<accession>A0A849BT25</accession>
<protein>
    <recommendedName>
        <fullName evidence="3">DUF6318 domain-containing protein</fullName>
    </recommendedName>
</protein>